<dbReference type="EMBL" id="GEVK01000652">
    <property type="protein sequence ID" value="JAU52180.1"/>
    <property type="molecule type" value="Transcribed_RNA"/>
</dbReference>
<reference evidence="2" key="1">
    <citation type="submission" date="2016-07" db="EMBL/GenBank/DDBJ databases">
        <title>De novo transcriptome assembly of four accessions of the metal hyperaccumulator plant Noccaea caerulescens.</title>
        <authorList>
            <person name="Blande D."/>
            <person name="Halimaa P."/>
            <person name="Tervahauta A.I."/>
            <person name="Aarts M.G."/>
            <person name="Karenlampi S.O."/>
        </authorList>
    </citation>
    <scope>NUCLEOTIDE SEQUENCE</scope>
</reference>
<dbReference type="Gene3D" id="3.40.50.10190">
    <property type="entry name" value="BRCT domain"/>
    <property type="match status" value="1"/>
</dbReference>
<dbReference type="AlphaFoldDB" id="A0A1J3GD53"/>
<organism evidence="2">
    <name type="scientific">Noccaea caerulescens</name>
    <name type="common">Alpine penny-cress</name>
    <name type="synonym">Thlaspi caerulescens</name>
    <dbReference type="NCBI Taxonomy" id="107243"/>
    <lineage>
        <taxon>Eukaryota</taxon>
        <taxon>Viridiplantae</taxon>
        <taxon>Streptophyta</taxon>
        <taxon>Embryophyta</taxon>
        <taxon>Tracheophyta</taxon>
        <taxon>Spermatophyta</taxon>
        <taxon>Magnoliopsida</taxon>
        <taxon>eudicotyledons</taxon>
        <taxon>Gunneridae</taxon>
        <taxon>Pentapetalae</taxon>
        <taxon>rosids</taxon>
        <taxon>malvids</taxon>
        <taxon>Brassicales</taxon>
        <taxon>Brassicaceae</taxon>
        <taxon>Coluteocarpeae</taxon>
        <taxon>Noccaea</taxon>
    </lineage>
</organism>
<feature type="domain" description="BRCT" evidence="1">
    <location>
        <begin position="6"/>
        <end position="96"/>
    </location>
</feature>
<gene>
    <name evidence="2" type="ORF">LC_TR10594_c3_g1_i1_g.37592</name>
</gene>
<proteinExistence type="predicted"/>
<dbReference type="PANTHER" id="PTHR47181:SF2">
    <property type="entry name" value="BRCA1 C TERMINUS DOMAIN CONTAINING PROTEIN, EXPRESSED"/>
    <property type="match status" value="1"/>
</dbReference>
<dbReference type="InterPro" id="IPR036420">
    <property type="entry name" value="BRCT_dom_sf"/>
</dbReference>
<dbReference type="Pfam" id="PF00533">
    <property type="entry name" value="BRCT"/>
    <property type="match status" value="1"/>
</dbReference>
<evidence type="ECO:0000259" key="1">
    <source>
        <dbReference type="PROSITE" id="PS50172"/>
    </source>
</evidence>
<dbReference type="SMART" id="SM00292">
    <property type="entry name" value="BRCT"/>
    <property type="match status" value="1"/>
</dbReference>
<dbReference type="InterPro" id="IPR044254">
    <property type="entry name" value="At4g02110-like"/>
</dbReference>
<dbReference type="PROSITE" id="PS50172">
    <property type="entry name" value="BRCT"/>
    <property type="match status" value="1"/>
</dbReference>
<evidence type="ECO:0000313" key="2">
    <source>
        <dbReference type="EMBL" id="JAU52180.1"/>
    </source>
</evidence>
<dbReference type="InterPro" id="IPR001357">
    <property type="entry name" value="BRCT_dom"/>
</dbReference>
<protein>
    <submittedName>
        <fullName evidence="2">BRCT domain-containing protein</fullName>
    </submittedName>
</protein>
<name>A0A1J3GD53_NOCCA</name>
<dbReference type="SUPFAM" id="SSF52113">
    <property type="entry name" value="BRCT domain"/>
    <property type="match status" value="1"/>
</dbReference>
<sequence>MLDSGFPSQTFSGVRFALVGFSSIDGNKLRSKLLGCGGIDVGQSSQTCTHLIVDKLVYDDPICVDARSSGKVVVTRSWVDHSFDVGMLIDEKSVLYRPLRDLNGIPGAKSLVVCLTGYQHQDREDIMVCAWGSFNFAEERSLQRE</sequence>
<dbReference type="PANTHER" id="PTHR47181">
    <property type="entry name" value="BRCA1 C TERMINUS DOMAIN CONTAINING PROTEIN, EXPRESSED"/>
    <property type="match status" value="1"/>
</dbReference>
<accession>A0A1J3GD53</accession>